<evidence type="ECO:0000256" key="1">
    <source>
        <dbReference type="ARBA" id="ARBA00007169"/>
    </source>
</evidence>
<feature type="domain" description="Thioesterase TesA-like" evidence="3">
    <location>
        <begin position="20"/>
        <end position="237"/>
    </location>
</feature>
<dbReference type="InterPro" id="IPR020802">
    <property type="entry name" value="TesA-like"/>
</dbReference>
<evidence type="ECO:0000256" key="2">
    <source>
        <dbReference type="ARBA" id="ARBA00022801"/>
    </source>
</evidence>
<dbReference type="InterPro" id="IPR029058">
    <property type="entry name" value="AB_hydrolase_fold"/>
</dbReference>
<dbReference type="InterPro" id="IPR001031">
    <property type="entry name" value="Thioesterase"/>
</dbReference>
<dbReference type="Pfam" id="PF00975">
    <property type="entry name" value="Thioesterase"/>
    <property type="match status" value="1"/>
</dbReference>
<reference evidence="4 5" key="1">
    <citation type="journal article" date="2023" name="Microbiol. Spectr.">
        <title>Synergy between Genome Mining, Metabolomics, and Bioinformatics Uncovers Antibacterial Chlorinated Carbazole Alkaloids and Their Biosynthetic Gene Cluster from Streptomyces tubbatahanensis sp. nov., a Novel Actinomycete Isolated from Sulu Sea, Philippines.</title>
        <authorList>
            <person name="Tenebro C.P."/>
            <person name="Trono D.J.V.L."/>
            <person name="Balida L.A.P."/>
            <person name="Bayog L.K.A."/>
            <person name="Bruna J.R."/>
            <person name="Sabido E.M."/>
            <person name="Caspe D.P.C."/>
            <person name="de Los Santos E.L.C."/>
            <person name="Saludes J.P."/>
            <person name="Dalisay D.S."/>
        </authorList>
    </citation>
    <scope>NUCLEOTIDE SEQUENCE [LARGE SCALE GENOMIC DNA]</scope>
    <source>
        <strain evidence="4 5">DSD3025</strain>
    </source>
</reference>
<organism evidence="4 5">
    <name type="scientific">Streptomyces tubbatahanensis</name>
    <dbReference type="NCBI Taxonomy" id="2923272"/>
    <lineage>
        <taxon>Bacteria</taxon>
        <taxon>Bacillati</taxon>
        <taxon>Actinomycetota</taxon>
        <taxon>Actinomycetes</taxon>
        <taxon>Kitasatosporales</taxon>
        <taxon>Streptomycetaceae</taxon>
        <taxon>Streptomyces</taxon>
    </lineage>
</organism>
<proteinExistence type="inferred from homology"/>
<evidence type="ECO:0000313" key="5">
    <source>
        <dbReference type="Proteomes" id="UP001202244"/>
    </source>
</evidence>
<name>A0ABY3XNB3_9ACTN</name>
<dbReference type="Gene3D" id="3.40.50.1820">
    <property type="entry name" value="alpha/beta hydrolase"/>
    <property type="match status" value="1"/>
</dbReference>
<evidence type="ECO:0000259" key="3">
    <source>
        <dbReference type="SMART" id="SM00824"/>
    </source>
</evidence>
<dbReference type="RefSeq" id="WP_242749814.1">
    <property type="nucleotide sequence ID" value="NZ_CP093846.1"/>
</dbReference>
<sequence>MTDAWLRCRTPRHSPSARLVCLPHAGGTAGPYAAWGAGLSDDMELSAVQYPGREDRLAEPPADDLGTLVTGLSAALLPLTERPLVLFGHSFGAVVAYETARRLTAWGAAPDHLVVSGRRAPSLPSSGDMHTRPDDDLVAELVRLGGTRGDVLADSAVRDVYLPAVRADFKLAETYHRPASPPLGCPVTAVIGRTDTEVDEAQARVWDAHTTGPFALHAFPGGHFYFTPRREPVLRLLADITRSAAATGVRARLESENLS</sequence>
<evidence type="ECO:0000313" key="4">
    <source>
        <dbReference type="EMBL" id="UNS95884.1"/>
    </source>
</evidence>
<protein>
    <submittedName>
        <fullName evidence="4">Thioesterase domain-containing protein</fullName>
    </submittedName>
</protein>
<dbReference type="PANTHER" id="PTHR11487:SF0">
    <property type="entry name" value="S-ACYL FATTY ACID SYNTHASE THIOESTERASE, MEDIUM CHAIN"/>
    <property type="match status" value="1"/>
</dbReference>
<dbReference type="SUPFAM" id="SSF53474">
    <property type="entry name" value="alpha/beta-Hydrolases"/>
    <property type="match status" value="1"/>
</dbReference>
<dbReference type="EMBL" id="CP093846">
    <property type="protein sequence ID" value="UNS95884.1"/>
    <property type="molecule type" value="Genomic_DNA"/>
</dbReference>
<gene>
    <name evidence="4" type="ORF">MMF93_04775</name>
</gene>
<dbReference type="Proteomes" id="UP001202244">
    <property type="component" value="Chromosome"/>
</dbReference>
<comment type="similarity">
    <text evidence="1">Belongs to the thioesterase family.</text>
</comment>
<keyword evidence="5" id="KW-1185">Reference proteome</keyword>
<accession>A0ABY3XNB3</accession>
<dbReference type="InterPro" id="IPR012223">
    <property type="entry name" value="TEII"/>
</dbReference>
<dbReference type="PANTHER" id="PTHR11487">
    <property type="entry name" value="THIOESTERASE"/>
    <property type="match status" value="1"/>
</dbReference>
<dbReference type="SMART" id="SM00824">
    <property type="entry name" value="PKS_TE"/>
    <property type="match status" value="1"/>
</dbReference>
<keyword evidence="2" id="KW-0378">Hydrolase</keyword>